<protein>
    <submittedName>
        <fullName evidence="1">Uncharacterized protein</fullName>
    </submittedName>
</protein>
<dbReference type="EMBL" id="ON113169">
    <property type="protein sequence ID" value="UQT00388.1"/>
    <property type="molecule type" value="Genomic_DNA"/>
</dbReference>
<evidence type="ECO:0000313" key="2">
    <source>
        <dbReference type="Proteomes" id="UP001057444"/>
    </source>
</evidence>
<name>A0A9E7DUT1_9CAUD</name>
<keyword evidence="2" id="KW-1185">Reference proteome</keyword>
<proteinExistence type="predicted"/>
<dbReference type="Proteomes" id="UP001057444">
    <property type="component" value="Segment"/>
</dbReference>
<organism evidence="1 2">
    <name type="scientific">Enterococcus phage vB_OCPT_Bob</name>
    <dbReference type="NCBI Taxonomy" id="2922318"/>
    <lineage>
        <taxon>Viruses</taxon>
        <taxon>Duplodnaviria</taxon>
        <taxon>Heunggongvirae</taxon>
        <taxon>Uroviricota</taxon>
        <taxon>Caudoviricetes</taxon>
        <taxon>Herelleviridae</taxon>
        <taxon>Brockvirinae</taxon>
        <taxon>Kochikohdavirus</taxon>
        <taxon>Kochikohdavirus bob</taxon>
    </lineage>
</organism>
<gene>
    <name evidence="1" type="ORF">FGBNBECL_00030</name>
</gene>
<accession>A0A9E7DUT1</accession>
<evidence type="ECO:0000313" key="1">
    <source>
        <dbReference type="EMBL" id="UQT00388.1"/>
    </source>
</evidence>
<reference evidence="1" key="1">
    <citation type="submission" date="2022-03" db="EMBL/GenBank/DDBJ databases">
        <title>Phage cocktails constrain the growth of Enterococcus.</title>
        <authorList>
            <person name="Wandro S."/>
        </authorList>
    </citation>
    <scope>NUCLEOTIDE SEQUENCE</scope>
</reference>
<sequence>MNKQELINKLTELKFSHVSGVQGLSIQSQCYNEAIKAAILLAKQLDEPEKVTEQSYVAVRSNNTGRVEYCTEDWLFCGSEKNAMPCKEIRYVDMLHCGMESYYEVTFKANQYTYTEELPVYAFTGIKMIEKEES</sequence>